<accession>A0AAN9T1P6</accession>
<gene>
    <name evidence="1" type="ORF">VNO78_06225</name>
</gene>
<keyword evidence="2" id="KW-1185">Reference proteome</keyword>
<protein>
    <submittedName>
        <fullName evidence="1">Uncharacterized protein</fullName>
    </submittedName>
</protein>
<name>A0AAN9T1P6_PSOTE</name>
<organism evidence="1 2">
    <name type="scientific">Psophocarpus tetragonolobus</name>
    <name type="common">Winged bean</name>
    <name type="synonym">Dolichos tetragonolobus</name>
    <dbReference type="NCBI Taxonomy" id="3891"/>
    <lineage>
        <taxon>Eukaryota</taxon>
        <taxon>Viridiplantae</taxon>
        <taxon>Streptophyta</taxon>
        <taxon>Embryophyta</taxon>
        <taxon>Tracheophyta</taxon>
        <taxon>Spermatophyta</taxon>
        <taxon>Magnoliopsida</taxon>
        <taxon>eudicotyledons</taxon>
        <taxon>Gunneridae</taxon>
        <taxon>Pentapetalae</taxon>
        <taxon>rosids</taxon>
        <taxon>fabids</taxon>
        <taxon>Fabales</taxon>
        <taxon>Fabaceae</taxon>
        <taxon>Papilionoideae</taxon>
        <taxon>50 kb inversion clade</taxon>
        <taxon>NPAAA clade</taxon>
        <taxon>indigoferoid/millettioid clade</taxon>
        <taxon>Phaseoleae</taxon>
        <taxon>Psophocarpus</taxon>
    </lineage>
</organism>
<sequence length="129" mass="14874">MENDIGCSKGIVKDLILFYFSHFLERFDDKALYKDSQHWKKVKHGQPIFVKTLAKELVSEAGKKSIGHRNETLIRAIQESHLEWLSRCTIVKLINLKQLPYVDKGFYMQGLGTIRVKSLGLENVNPDDL</sequence>
<dbReference type="EMBL" id="JAYMYS010000002">
    <property type="protein sequence ID" value="KAK7405057.1"/>
    <property type="molecule type" value="Genomic_DNA"/>
</dbReference>
<evidence type="ECO:0000313" key="2">
    <source>
        <dbReference type="Proteomes" id="UP001386955"/>
    </source>
</evidence>
<dbReference type="Proteomes" id="UP001386955">
    <property type="component" value="Unassembled WGS sequence"/>
</dbReference>
<evidence type="ECO:0000313" key="1">
    <source>
        <dbReference type="EMBL" id="KAK7405057.1"/>
    </source>
</evidence>
<reference evidence="1 2" key="1">
    <citation type="submission" date="2024-01" db="EMBL/GenBank/DDBJ databases">
        <title>The genomes of 5 underutilized Papilionoideae crops provide insights into root nodulation and disease resistanc.</title>
        <authorList>
            <person name="Jiang F."/>
        </authorList>
    </citation>
    <scope>NUCLEOTIDE SEQUENCE [LARGE SCALE GENOMIC DNA]</scope>
    <source>
        <strain evidence="1">DUOXIRENSHENG_FW03</strain>
        <tissue evidence="1">Leaves</tissue>
    </source>
</reference>
<comment type="caution">
    <text evidence="1">The sequence shown here is derived from an EMBL/GenBank/DDBJ whole genome shotgun (WGS) entry which is preliminary data.</text>
</comment>
<proteinExistence type="predicted"/>
<dbReference type="AlphaFoldDB" id="A0AAN9T1P6"/>